<gene>
    <name evidence="2" type="ORF">CEXT_69011</name>
</gene>
<evidence type="ECO:0000313" key="2">
    <source>
        <dbReference type="EMBL" id="GIY44487.1"/>
    </source>
</evidence>
<sequence>MRCDNLLFCLAPGVPDGAVHADAGSDGGQAPLDLPAVRPGRRRTHRPSRDEGDHRLHLSHAGQAHGAQLRTGHHGPARGQGLRGGSRGRERDQLHAAAGHGALMTTDPPLTSVPRERKSFILPHTHAGTSVRGVSN</sequence>
<accession>A0AAV4TI66</accession>
<evidence type="ECO:0000256" key="1">
    <source>
        <dbReference type="SAM" id="MobiDB-lite"/>
    </source>
</evidence>
<comment type="caution">
    <text evidence="2">The sequence shown here is derived from an EMBL/GenBank/DDBJ whole genome shotgun (WGS) entry which is preliminary data.</text>
</comment>
<evidence type="ECO:0000313" key="3">
    <source>
        <dbReference type="Proteomes" id="UP001054945"/>
    </source>
</evidence>
<protein>
    <submittedName>
        <fullName evidence="2">Uncharacterized protein</fullName>
    </submittedName>
</protein>
<dbReference type="Proteomes" id="UP001054945">
    <property type="component" value="Unassembled WGS sequence"/>
</dbReference>
<name>A0AAV4TI66_CAEEX</name>
<keyword evidence="3" id="KW-1185">Reference proteome</keyword>
<dbReference type="AlphaFoldDB" id="A0AAV4TI66"/>
<feature type="region of interest" description="Disordered" evidence="1">
    <location>
        <begin position="20"/>
        <end position="112"/>
    </location>
</feature>
<organism evidence="2 3">
    <name type="scientific">Caerostris extrusa</name>
    <name type="common">Bark spider</name>
    <name type="synonym">Caerostris bankana</name>
    <dbReference type="NCBI Taxonomy" id="172846"/>
    <lineage>
        <taxon>Eukaryota</taxon>
        <taxon>Metazoa</taxon>
        <taxon>Ecdysozoa</taxon>
        <taxon>Arthropoda</taxon>
        <taxon>Chelicerata</taxon>
        <taxon>Arachnida</taxon>
        <taxon>Araneae</taxon>
        <taxon>Araneomorphae</taxon>
        <taxon>Entelegynae</taxon>
        <taxon>Araneoidea</taxon>
        <taxon>Araneidae</taxon>
        <taxon>Caerostris</taxon>
    </lineage>
</organism>
<proteinExistence type="predicted"/>
<dbReference type="EMBL" id="BPLR01011148">
    <property type="protein sequence ID" value="GIY44487.1"/>
    <property type="molecule type" value="Genomic_DNA"/>
</dbReference>
<feature type="compositionally biased region" description="Basic and acidic residues" evidence="1">
    <location>
        <begin position="47"/>
        <end position="56"/>
    </location>
</feature>
<reference evidence="2 3" key="1">
    <citation type="submission" date="2021-06" db="EMBL/GenBank/DDBJ databases">
        <title>Caerostris extrusa draft genome.</title>
        <authorList>
            <person name="Kono N."/>
            <person name="Arakawa K."/>
        </authorList>
    </citation>
    <scope>NUCLEOTIDE SEQUENCE [LARGE SCALE GENOMIC DNA]</scope>
</reference>